<gene>
    <name evidence="1" type="ORF">FHX68_1933</name>
</gene>
<evidence type="ECO:0000313" key="1">
    <source>
        <dbReference type="EMBL" id="TQM97925.1"/>
    </source>
</evidence>
<comment type="caution">
    <text evidence="1">The sequence shown here is derived from an EMBL/GenBank/DDBJ whole genome shotgun (WGS) entry which is preliminary data.</text>
</comment>
<dbReference type="RefSeq" id="WP_141380622.1">
    <property type="nucleotide sequence ID" value="NZ_BJNA01000028.1"/>
</dbReference>
<name>A0A4Y3UPU9_9MICO</name>
<protein>
    <submittedName>
        <fullName evidence="1">Uncharacterized protein</fullName>
    </submittedName>
</protein>
<organism evidence="1 2">
    <name type="scientific">Microbacterium lacticum</name>
    <dbReference type="NCBI Taxonomy" id="33885"/>
    <lineage>
        <taxon>Bacteria</taxon>
        <taxon>Bacillati</taxon>
        <taxon>Actinomycetota</taxon>
        <taxon>Actinomycetes</taxon>
        <taxon>Micrococcales</taxon>
        <taxon>Microbacteriaceae</taxon>
        <taxon>Microbacterium</taxon>
    </lineage>
</organism>
<dbReference type="Proteomes" id="UP000319804">
    <property type="component" value="Unassembled WGS sequence"/>
</dbReference>
<dbReference type="EMBL" id="VFPS01000003">
    <property type="protein sequence ID" value="TQM97925.1"/>
    <property type="molecule type" value="Genomic_DNA"/>
</dbReference>
<proteinExistence type="predicted"/>
<sequence>MDATSPAPSVDSPDVAQRQVALGAARRIVQNALADAIALRGRVMMLADATDWRARGAEGYRAGVAALQSDLDRLVQAVAASDDDLAAAQRETWSAAPFTPMGW</sequence>
<reference evidence="1 2" key="1">
    <citation type="submission" date="2019-06" db="EMBL/GenBank/DDBJ databases">
        <title>Sequencing the genomes of 1000 actinobacteria strains.</title>
        <authorList>
            <person name="Klenk H.-P."/>
        </authorList>
    </citation>
    <scope>NUCLEOTIDE SEQUENCE [LARGE SCALE GENOMIC DNA]</scope>
    <source>
        <strain evidence="1 2">DSM 20427</strain>
    </source>
</reference>
<accession>A0A4Y3UPU9</accession>
<dbReference type="AlphaFoldDB" id="A0A4Y3UPU9"/>
<keyword evidence="2" id="KW-1185">Reference proteome</keyword>
<evidence type="ECO:0000313" key="2">
    <source>
        <dbReference type="Proteomes" id="UP000319804"/>
    </source>
</evidence>